<dbReference type="SUPFAM" id="SSF160904">
    <property type="entry name" value="Jann2411-like"/>
    <property type="match status" value="1"/>
</dbReference>
<dbReference type="Pfam" id="PF11706">
    <property type="entry name" value="zf-CGNR"/>
    <property type="match status" value="1"/>
</dbReference>
<evidence type="ECO:0000259" key="1">
    <source>
        <dbReference type="Pfam" id="PF11706"/>
    </source>
</evidence>
<dbReference type="InterPro" id="IPR023286">
    <property type="entry name" value="ABATE_dom_sf"/>
</dbReference>
<dbReference type="Gene3D" id="1.10.3300.10">
    <property type="entry name" value="Jann2411-like domain"/>
    <property type="match status" value="1"/>
</dbReference>
<keyword evidence="3" id="KW-1185">Reference proteome</keyword>
<evidence type="ECO:0000313" key="2">
    <source>
        <dbReference type="EMBL" id="MBE1560004.1"/>
    </source>
</evidence>
<dbReference type="RefSeq" id="WP_318781723.1">
    <property type="nucleotide sequence ID" value="NZ_BAAASY010000043.1"/>
</dbReference>
<dbReference type="InterPro" id="IPR021005">
    <property type="entry name" value="Znf_CGNR"/>
</dbReference>
<sequence length="204" mass="21873">MTVDPWRITGQPQIDSYVERHVQRAVLLVNELAVDQAHGRKVAPPATGPDRRTAIQEALATAGLPRSESLTPADADALAVVAAELRPVFGAGARTESMIEGLNQLLVRHAAVPNLHGQPDRPPVLAFHRADASLVDAWTADAATALAMVIGVGQGARLRSCEATSCARTFFDTTRNASRRFCGLSCQNRAKASAYRQRRAAKTD</sequence>
<accession>A0ABR9KDD3</accession>
<dbReference type="PANTHER" id="PTHR35525">
    <property type="entry name" value="BLL6575 PROTEIN"/>
    <property type="match status" value="1"/>
</dbReference>
<reference evidence="2 3" key="1">
    <citation type="submission" date="2020-10" db="EMBL/GenBank/DDBJ databases">
        <title>Sequencing the genomes of 1000 actinobacteria strains.</title>
        <authorList>
            <person name="Klenk H.-P."/>
        </authorList>
    </citation>
    <scope>NUCLEOTIDE SEQUENCE [LARGE SCALE GENOMIC DNA]</scope>
    <source>
        <strain evidence="2 3">DSM 43748</strain>
    </source>
</reference>
<evidence type="ECO:0000313" key="3">
    <source>
        <dbReference type="Proteomes" id="UP000661607"/>
    </source>
</evidence>
<organism evidence="2 3">
    <name type="scientific">Nonomuraea africana</name>
    <dbReference type="NCBI Taxonomy" id="46171"/>
    <lineage>
        <taxon>Bacteria</taxon>
        <taxon>Bacillati</taxon>
        <taxon>Actinomycetota</taxon>
        <taxon>Actinomycetes</taxon>
        <taxon>Streptosporangiales</taxon>
        <taxon>Streptosporangiaceae</taxon>
        <taxon>Nonomuraea</taxon>
    </lineage>
</organism>
<dbReference type="EMBL" id="JADBEF010000001">
    <property type="protein sequence ID" value="MBE1560004.1"/>
    <property type="molecule type" value="Genomic_DNA"/>
</dbReference>
<dbReference type="Proteomes" id="UP000661607">
    <property type="component" value="Unassembled WGS sequence"/>
</dbReference>
<gene>
    <name evidence="2" type="ORF">H4W81_002783</name>
</gene>
<dbReference type="PANTHER" id="PTHR35525:SF3">
    <property type="entry name" value="BLL6575 PROTEIN"/>
    <property type="match status" value="1"/>
</dbReference>
<feature type="domain" description="Zinc finger CGNR" evidence="1">
    <location>
        <begin position="157"/>
        <end position="199"/>
    </location>
</feature>
<name>A0ABR9KDD3_9ACTN</name>
<comment type="caution">
    <text evidence="2">The sequence shown here is derived from an EMBL/GenBank/DDBJ whole genome shotgun (WGS) entry which is preliminary data.</text>
</comment>
<proteinExistence type="predicted"/>
<protein>
    <submittedName>
        <fullName evidence="2">RNA-binding Zn ribbon-like protein</fullName>
    </submittedName>
</protein>
<dbReference type="InterPro" id="IPR010852">
    <property type="entry name" value="ABATE"/>
</dbReference>